<feature type="chain" id="PRO_5046819757" evidence="1">
    <location>
        <begin position="30"/>
        <end position="271"/>
    </location>
</feature>
<dbReference type="RefSeq" id="WP_236959738.1">
    <property type="nucleotide sequence ID" value="NZ_JAETXX010000009.1"/>
</dbReference>
<dbReference type="Pfam" id="PF10677">
    <property type="entry name" value="DUF2490"/>
    <property type="match status" value="1"/>
</dbReference>
<proteinExistence type="predicted"/>
<keyword evidence="1" id="KW-0732">Signal</keyword>
<dbReference type="Proteomes" id="UP000829517">
    <property type="component" value="Unassembled WGS sequence"/>
</dbReference>
<feature type="signal peptide" evidence="1">
    <location>
        <begin position="1"/>
        <end position="29"/>
    </location>
</feature>
<dbReference type="InterPro" id="IPR019619">
    <property type="entry name" value="DUF2490"/>
</dbReference>
<name>A0ABS9J5R6_9FLAO</name>
<protein>
    <submittedName>
        <fullName evidence="2">DUF2490 domain-containing protein</fullName>
    </submittedName>
</protein>
<evidence type="ECO:0000256" key="1">
    <source>
        <dbReference type="SAM" id="SignalP"/>
    </source>
</evidence>
<keyword evidence="3" id="KW-1185">Reference proteome</keyword>
<sequence>MRFSTKRSLILKLALLLAFVCCFNTSSYAQTTDTEENDSISNNDITRQLWVHFSPSWKINDRVRLNADLSYRTISPNDWTRLTSRAEISYSLNDIELNNFNFSHSLIQGVGYFYIHNYDIDDVFEYRIYQGYKIGFNVTSRVNIQQYLRLEERFTNLFRKDTRSFGLRFRYKISAVLDLQSLFTSKHRGFYVPADIEFFLNIKSSKQINDIIRVSPGLGYVIDPSFKVQFNLSYHYTKQEFDDSIKTNDIVFRIKVYKTFPFRKVKSPNEL</sequence>
<reference evidence="2 3" key="1">
    <citation type="submission" date="2021-01" db="EMBL/GenBank/DDBJ databases">
        <title>Genome sequencing of Joostella atrarenae M1-2 (= KCTC 23194).</title>
        <authorList>
            <person name="Zakaria M.R."/>
            <person name="Lam M.Q."/>
            <person name="Chong C.S."/>
        </authorList>
    </citation>
    <scope>NUCLEOTIDE SEQUENCE [LARGE SCALE GENOMIC DNA]</scope>
    <source>
        <strain evidence="2 3">M1-2</strain>
    </source>
</reference>
<evidence type="ECO:0000313" key="2">
    <source>
        <dbReference type="EMBL" id="MCF8715777.1"/>
    </source>
</evidence>
<accession>A0ABS9J5R6</accession>
<evidence type="ECO:0000313" key="3">
    <source>
        <dbReference type="Proteomes" id="UP000829517"/>
    </source>
</evidence>
<comment type="caution">
    <text evidence="2">The sequence shown here is derived from an EMBL/GenBank/DDBJ whole genome shotgun (WGS) entry which is preliminary data.</text>
</comment>
<organism evidence="2 3">
    <name type="scientific">Joostella atrarenae</name>
    <dbReference type="NCBI Taxonomy" id="679257"/>
    <lineage>
        <taxon>Bacteria</taxon>
        <taxon>Pseudomonadati</taxon>
        <taxon>Bacteroidota</taxon>
        <taxon>Flavobacteriia</taxon>
        <taxon>Flavobacteriales</taxon>
        <taxon>Flavobacteriaceae</taxon>
        <taxon>Joostella</taxon>
    </lineage>
</organism>
<gene>
    <name evidence="2" type="ORF">JM658_13155</name>
</gene>
<dbReference type="EMBL" id="JAETXX010000009">
    <property type="protein sequence ID" value="MCF8715777.1"/>
    <property type="molecule type" value="Genomic_DNA"/>
</dbReference>